<dbReference type="Proteomes" id="UP001206126">
    <property type="component" value="Unassembled WGS sequence"/>
</dbReference>
<gene>
    <name evidence="2" type="ORF">NX774_14785</name>
</gene>
<evidence type="ECO:0000313" key="3">
    <source>
        <dbReference type="Proteomes" id="UP001206126"/>
    </source>
</evidence>
<reference evidence="2 3" key="1">
    <citation type="submission" date="2022-08" db="EMBL/GenBank/DDBJ databases">
        <title>Reclassification of Massilia species as members of the genera Telluria, Duganella, Pseudoduganella, Mokoshia gen. nov. and Zemynaea gen. nov. using orthogonal and non-orthogonal genome-based approaches.</title>
        <authorList>
            <person name="Bowman J.P."/>
        </authorList>
    </citation>
    <scope>NUCLEOTIDE SEQUENCE [LARGE SCALE GENOMIC DNA]</scope>
    <source>
        <strain evidence="2 3">JCM 31605</strain>
    </source>
</reference>
<dbReference type="EMBL" id="JANUHB010000003">
    <property type="protein sequence ID" value="MCS0809193.1"/>
    <property type="molecule type" value="Genomic_DNA"/>
</dbReference>
<feature type="coiled-coil region" evidence="1">
    <location>
        <begin position="31"/>
        <end position="58"/>
    </location>
</feature>
<comment type="caution">
    <text evidence="2">The sequence shown here is derived from an EMBL/GenBank/DDBJ whole genome shotgun (WGS) entry which is preliminary data.</text>
</comment>
<organism evidence="2 3">
    <name type="scientific">Massilia agilis</name>
    <dbReference type="NCBI Taxonomy" id="1811226"/>
    <lineage>
        <taxon>Bacteria</taxon>
        <taxon>Pseudomonadati</taxon>
        <taxon>Pseudomonadota</taxon>
        <taxon>Betaproteobacteria</taxon>
        <taxon>Burkholderiales</taxon>
        <taxon>Oxalobacteraceae</taxon>
        <taxon>Telluria group</taxon>
        <taxon>Massilia</taxon>
    </lineage>
</organism>
<keyword evidence="1" id="KW-0175">Coiled coil</keyword>
<proteinExistence type="predicted"/>
<dbReference type="RefSeq" id="WP_258823006.1">
    <property type="nucleotide sequence ID" value="NZ_JANUHB010000003.1"/>
</dbReference>
<sequence length="443" mass="49420">MKSKEWIQAALSRAVAKVTAKEQLLPRLLRKAAKRRNISLLDQDLEKLTNAILSAEGNVATVDMGAPCSFGETEEEVHATVQGLINELNGSIGTDIEEDLSEKMSAVISEALRAIAGIISEHIADNALEHTLDLRRAHALRAELVQRLWGKALERLDFQRHIVLEWSGAAIELRKGPYASPNTAFALKRLVDRAYEVVGEIIILVSGGYADGALARWRSLHEICVTAIFLAKQSDRCALMYLSHHRVEELRLREADRASRTGMIRNRNADRSMRELRLEVSAMIDRFGAAFVGDYGWASIELGRSKTTFRDLEHHVGLEALRRRYKWANSTVHGGALATLKRITLRDTSIDGVHVAPALGCEVATECAAGSLSMMIAELCLESDSADLLAMSMVVHDYAHRVREQISQKIKEMSGDTPRARILQRKAQQGKNRVKKLRIPRRR</sequence>
<accession>A0ABT2DFK7</accession>
<dbReference type="Pfam" id="PF18928">
    <property type="entry name" value="DUF5677"/>
    <property type="match status" value="1"/>
</dbReference>
<evidence type="ECO:0000256" key="1">
    <source>
        <dbReference type="SAM" id="Coils"/>
    </source>
</evidence>
<protein>
    <submittedName>
        <fullName evidence="2">DUF5677 domain-containing protein</fullName>
    </submittedName>
</protein>
<dbReference type="InterPro" id="IPR043733">
    <property type="entry name" value="DUF5677"/>
</dbReference>
<evidence type="ECO:0000313" key="2">
    <source>
        <dbReference type="EMBL" id="MCS0809193.1"/>
    </source>
</evidence>
<name>A0ABT2DFK7_9BURK</name>
<keyword evidence="3" id="KW-1185">Reference proteome</keyword>